<organism evidence="1 2">
    <name type="scientific">Armillaria tabescens</name>
    <name type="common">Ringless honey mushroom</name>
    <name type="synonym">Agaricus tabescens</name>
    <dbReference type="NCBI Taxonomy" id="1929756"/>
    <lineage>
        <taxon>Eukaryota</taxon>
        <taxon>Fungi</taxon>
        <taxon>Dikarya</taxon>
        <taxon>Basidiomycota</taxon>
        <taxon>Agaricomycotina</taxon>
        <taxon>Agaricomycetes</taxon>
        <taxon>Agaricomycetidae</taxon>
        <taxon>Agaricales</taxon>
        <taxon>Marasmiineae</taxon>
        <taxon>Physalacriaceae</taxon>
        <taxon>Desarmillaria</taxon>
    </lineage>
</organism>
<dbReference type="Proteomes" id="UP001175211">
    <property type="component" value="Unassembled WGS sequence"/>
</dbReference>
<dbReference type="GeneID" id="85366654"/>
<reference evidence="1" key="1">
    <citation type="submission" date="2023-06" db="EMBL/GenBank/DDBJ databases">
        <authorList>
            <consortium name="Lawrence Berkeley National Laboratory"/>
            <person name="Ahrendt S."/>
            <person name="Sahu N."/>
            <person name="Indic B."/>
            <person name="Wong-Bajracharya J."/>
            <person name="Merenyi Z."/>
            <person name="Ke H.-M."/>
            <person name="Monk M."/>
            <person name="Kocsube S."/>
            <person name="Drula E."/>
            <person name="Lipzen A."/>
            <person name="Balint B."/>
            <person name="Henrissat B."/>
            <person name="Andreopoulos B."/>
            <person name="Martin F.M."/>
            <person name="Harder C.B."/>
            <person name="Rigling D."/>
            <person name="Ford K.L."/>
            <person name="Foster G.D."/>
            <person name="Pangilinan J."/>
            <person name="Papanicolaou A."/>
            <person name="Barry K."/>
            <person name="LaButti K."/>
            <person name="Viragh M."/>
            <person name="Koriabine M."/>
            <person name="Yan M."/>
            <person name="Riley R."/>
            <person name="Champramary S."/>
            <person name="Plett K.L."/>
            <person name="Tsai I.J."/>
            <person name="Slot J."/>
            <person name="Sipos G."/>
            <person name="Plett J."/>
            <person name="Nagy L.G."/>
            <person name="Grigoriev I.V."/>
        </authorList>
    </citation>
    <scope>NUCLEOTIDE SEQUENCE</scope>
    <source>
        <strain evidence="1">CCBAS 213</strain>
    </source>
</reference>
<comment type="caution">
    <text evidence="1">The sequence shown here is derived from an EMBL/GenBank/DDBJ whole genome shotgun (WGS) entry which is preliminary data.</text>
</comment>
<protein>
    <submittedName>
        <fullName evidence="1">Uncharacterized protein</fullName>
    </submittedName>
</protein>
<sequence length="315" mass="36292">MYSFKLAQPLRQLLQSSSCVRHNLSCPHRRYISVFLSNEPGSSKPVKVKHPPLTTLDPRSLSPHDFRDVSNQQVFLFPGVKRTFIHYERKRRSGKSFYIPFPEKTAGYLYYWTHPNLPPTSGQIRFRIMNTSDPQSFNSGRDFCLPSGTPWYISLAYLSGKKSFQGVCDILVRDGLVVRDTIEQLRPFSETVGHMPRQATLLTSPDEIFPLCLPQVTPVIYLAAGKVKRAQRLLFRLKQNEEISKLVEPGKQVLALVKFEFPRKYARNSWYPDFRIVGVYANDRLITTGAPSLIKTHSIYPRSEFVAWCKEFQQT</sequence>
<dbReference type="EMBL" id="JAUEPS010000031">
    <property type="protein sequence ID" value="KAK0452093.1"/>
    <property type="molecule type" value="Genomic_DNA"/>
</dbReference>
<dbReference type="RefSeq" id="XP_060327927.1">
    <property type="nucleotide sequence ID" value="XM_060483106.1"/>
</dbReference>
<name>A0AA39K0F9_ARMTA</name>
<evidence type="ECO:0000313" key="2">
    <source>
        <dbReference type="Proteomes" id="UP001175211"/>
    </source>
</evidence>
<proteinExistence type="predicted"/>
<dbReference type="AlphaFoldDB" id="A0AA39K0F9"/>
<keyword evidence="2" id="KW-1185">Reference proteome</keyword>
<evidence type="ECO:0000313" key="1">
    <source>
        <dbReference type="EMBL" id="KAK0452093.1"/>
    </source>
</evidence>
<accession>A0AA39K0F9</accession>
<gene>
    <name evidence="1" type="ORF">EV420DRAFT_691640</name>
</gene>